<dbReference type="GO" id="GO:0046930">
    <property type="term" value="C:pore complex"/>
    <property type="evidence" value="ECO:0007669"/>
    <property type="project" value="UniProtKB-KW"/>
</dbReference>
<evidence type="ECO:0000259" key="16">
    <source>
        <dbReference type="Pfam" id="PF22461"/>
    </source>
</evidence>
<dbReference type="AlphaFoldDB" id="A0A6G7PUE8"/>
<evidence type="ECO:0000256" key="3">
    <source>
        <dbReference type="ARBA" id="ARBA00022448"/>
    </source>
</evidence>
<dbReference type="GO" id="GO:0015288">
    <property type="term" value="F:porin activity"/>
    <property type="evidence" value="ECO:0007669"/>
    <property type="project" value="UniProtKB-KW"/>
</dbReference>
<keyword evidence="4" id="KW-1134">Transmembrane beta strand</keyword>
<dbReference type="GO" id="GO:0015159">
    <property type="term" value="F:polysaccharide transmembrane transporter activity"/>
    <property type="evidence" value="ECO:0007669"/>
    <property type="project" value="InterPro"/>
</dbReference>
<keyword evidence="12" id="KW-0564">Palmitate</keyword>
<accession>A0A6G7PUE8</accession>
<keyword evidence="5" id="KW-0762">Sugar transport</keyword>
<evidence type="ECO:0000256" key="2">
    <source>
        <dbReference type="ARBA" id="ARBA00009450"/>
    </source>
</evidence>
<evidence type="ECO:0000256" key="12">
    <source>
        <dbReference type="ARBA" id="ARBA00023139"/>
    </source>
</evidence>
<dbReference type="InterPro" id="IPR003715">
    <property type="entry name" value="Poly_export_N"/>
</dbReference>
<evidence type="ECO:0000256" key="11">
    <source>
        <dbReference type="ARBA" id="ARBA00023136"/>
    </source>
</evidence>
<dbReference type="Pfam" id="PF22461">
    <property type="entry name" value="SLBB_2"/>
    <property type="match status" value="1"/>
</dbReference>
<dbReference type="GO" id="GO:0009279">
    <property type="term" value="C:cell outer membrane"/>
    <property type="evidence" value="ECO:0007669"/>
    <property type="project" value="UniProtKB-SubCell"/>
</dbReference>
<evidence type="ECO:0000256" key="9">
    <source>
        <dbReference type="ARBA" id="ARBA00023065"/>
    </source>
</evidence>
<dbReference type="KEGG" id="tav:G4V39_02970"/>
<dbReference type="EMBL" id="CP048877">
    <property type="protein sequence ID" value="QIJ71305.1"/>
    <property type="molecule type" value="Genomic_DNA"/>
</dbReference>
<protein>
    <submittedName>
        <fullName evidence="17">Polysaccharide export protein</fullName>
    </submittedName>
</protein>
<evidence type="ECO:0000256" key="7">
    <source>
        <dbReference type="ARBA" id="ARBA00022729"/>
    </source>
</evidence>
<gene>
    <name evidence="17" type="ORF">G4V39_02970</name>
</gene>
<evidence type="ECO:0000256" key="13">
    <source>
        <dbReference type="ARBA" id="ARBA00023237"/>
    </source>
</evidence>
<evidence type="ECO:0000256" key="5">
    <source>
        <dbReference type="ARBA" id="ARBA00022597"/>
    </source>
</evidence>
<feature type="domain" description="Polysaccharide export protein N-terminal" evidence="15">
    <location>
        <begin position="31"/>
        <end position="105"/>
    </location>
</feature>
<organism evidence="17 18">
    <name type="scientific">Thermosulfuriphilus ammonigenes</name>
    <dbReference type="NCBI Taxonomy" id="1936021"/>
    <lineage>
        <taxon>Bacteria</taxon>
        <taxon>Pseudomonadati</taxon>
        <taxon>Thermodesulfobacteriota</taxon>
        <taxon>Thermodesulfobacteria</taxon>
        <taxon>Thermodesulfobacteriales</taxon>
        <taxon>Thermodesulfobacteriaceae</taxon>
        <taxon>Thermosulfuriphilus</taxon>
    </lineage>
</organism>
<evidence type="ECO:0000259" key="15">
    <source>
        <dbReference type="Pfam" id="PF02563"/>
    </source>
</evidence>
<dbReference type="PANTHER" id="PTHR33619:SF3">
    <property type="entry name" value="POLYSACCHARIDE EXPORT PROTEIN GFCE-RELATED"/>
    <property type="match status" value="1"/>
</dbReference>
<evidence type="ECO:0000313" key="18">
    <source>
        <dbReference type="Proteomes" id="UP000502179"/>
    </source>
</evidence>
<proteinExistence type="inferred from homology"/>
<dbReference type="Pfam" id="PF02563">
    <property type="entry name" value="Poly_export"/>
    <property type="match status" value="1"/>
</dbReference>
<keyword evidence="7" id="KW-0732">Signal</keyword>
<evidence type="ECO:0000313" key="17">
    <source>
        <dbReference type="EMBL" id="QIJ71305.1"/>
    </source>
</evidence>
<keyword evidence="11" id="KW-0472">Membrane</keyword>
<keyword evidence="3" id="KW-0813">Transport</keyword>
<comment type="subcellular location">
    <subcellularLocation>
        <location evidence="1">Cell outer membrane</location>
        <topology evidence="1">Multi-pass membrane protein</topology>
    </subcellularLocation>
</comment>
<evidence type="ECO:0000256" key="8">
    <source>
        <dbReference type="ARBA" id="ARBA00023047"/>
    </source>
</evidence>
<keyword evidence="6" id="KW-0812">Transmembrane</keyword>
<evidence type="ECO:0000256" key="10">
    <source>
        <dbReference type="ARBA" id="ARBA00023114"/>
    </source>
</evidence>
<dbReference type="PANTHER" id="PTHR33619">
    <property type="entry name" value="POLYSACCHARIDE EXPORT PROTEIN GFCE-RELATED"/>
    <property type="match status" value="1"/>
</dbReference>
<keyword evidence="10" id="KW-0626">Porin</keyword>
<keyword evidence="13" id="KW-0998">Cell outer membrane</keyword>
<evidence type="ECO:0000256" key="14">
    <source>
        <dbReference type="ARBA" id="ARBA00023288"/>
    </source>
</evidence>
<keyword evidence="14" id="KW-0449">Lipoprotein</keyword>
<evidence type="ECO:0000256" key="1">
    <source>
        <dbReference type="ARBA" id="ARBA00004571"/>
    </source>
</evidence>
<feature type="domain" description="SLBB" evidence="16">
    <location>
        <begin position="109"/>
        <end position="190"/>
    </location>
</feature>
<dbReference type="InterPro" id="IPR054765">
    <property type="entry name" value="SLBB_dom"/>
</dbReference>
<evidence type="ECO:0000256" key="6">
    <source>
        <dbReference type="ARBA" id="ARBA00022692"/>
    </source>
</evidence>
<dbReference type="InterPro" id="IPR049712">
    <property type="entry name" value="Poly_export"/>
</dbReference>
<dbReference type="Proteomes" id="UP000502179">
    <property type="component" value="Chromosome"/>
</dbReference>
<sequence length="191" mass="21380">MKTAFLRGLLFLSLCLFLGKGLAGAETTSVEGPYTIGPGDVLEVLVWHEPDLSRSEIIVRTDGMITLPLVNDIRAAGLTPMELKGAIEKKLKKYIEVPEVSVTVKQSYKVFYIIGKINKPGEYPLVKRLTVLQALSKAGGLAEWANEENIIILRREGNKEKKLRFNYKRVIQGEDLEQNIFIRPDDTIVVP</sequence>
<keyword evidence="8" id="KW-0625">Polysaccharide transport</keyword>
<keyword evidence="9" id="KW-0406">Ion transport</keyword>
<reference evidence="17 18" key="1">
    <citation type="submission" date="2020-02" db="EMBL/GenBank/DDBJ databases">
        <title>Genome analysis of Thermosulfuriphilus ammonigenes ST65T, an anaerobic thermophilic chemolithoautotrophic bacterium isolated from a deep-sea hydrothermal vent.</title>
        <authorList>
            <person name="Slobodkina G."/>
            <person name="Allioux M."/>
            <person name="Merkel A."/>
            <person name="Alain K."/>
            <person name="Jebbar M."/>
            <person name="Slobodkin A."/>
        </authorList>
    </citation>
    <scope>NUCLEOTIDE SEQUENCE [LARGE SCALE GENOMIC DNA]</scope>
    <source>
        <strain evidence="17 18">ST65</strain>
    </source>
</reference>
<evidence type="ECO:0000256" key="4">
    <source>
        <dbReference type="ARBA" id="ARBA00022452"/>
    </source>
</evidence>
<name>A0A6G7PUE8_9BACT</name>
<comment type="similarity">
    <text evidence="2">Belongs to the BexD/CtrA/VexA family.</text>
</comment>
<dbReference type="RefSeq" id="WP_166031527.1">
    <property type="nucleotide sequence ID" value="NZ_CP048877.1"/>
</dbReference>
<dbReference type="Gene3D" id="3.10.560.10">
    <property type="entry name" value="Outer membrane lipoprotein wza domain like"/>
    <property type="match status" value="1"/>
</dbReference>
<dbReference type="GO" id="GO:0006811">
    <property type="term" value="P:monoatomic ion transport"/>
    <property type="evidence" value="ECO:0007669"/>
    <property type="project" value="UniProtKB-KW"/>
</dbReference>
<keyword evidence="18" id="KW-1185">Reference proteome</keyword>